<evidence type="ECO:0000313" key="5">
    <source>
        <dbReference type="Proteomes" id="UP000282321"/>
    </source>
</evidence>
<proteinExistence type="inferred from homology"/>
<evidence type="ECO:0000256" key="2">
    <source>
        <dbReference type="ARBA" id="ARBA00023125"/>
    </source>
</evidence>
<keyword evidence="1" id="KW-0226">DNA condensation</keyword>
<dbReference type="CDD" id="cd13836">
    <property type="entry name" value="IHF_B"/>
    <property type="match status" value="1"/>
</dbReference>
<dbReference type="GO" id="GO:0003677">
    <property type="term" value="F:DNA binding"/>
    <property type="evidence" value="ECO:0007669"/>
    <property type="project" value="UniProtKB-KW"/>
</dbReference>
<protein>
    <submittedName>
        <fullName evidence="4">DNA-binding protein</fullName>
    </submittedName>
</protein>
<sequence length="92" mass="10548">MTKADIVEAIVEKTGIEKRDVALVLNEFIKAVQESIKNNDRIELRGLGVFKNKHRKGRVTRNPKTQKEITIPDRLVPVFKPSKILKKILSEK</sequence>
<dbReference type="InterPro" id="IPR010992">
    <property type="entry name" value="IHF-like_DNA-bd_dom_sf"/>
</dbReference>
<comment type="similarity">
    <text evidence="3">Belongs to the bacterial histone-like protein family.</text>
</comment>
<dbReference type="PANTHER" id="PTHR33175:SF3">
    <property type="entry name" value="DNA-BINDING PROTEIN HU-BETA"/>
    <property type="match status" value="1"/>
</dbReference>
<evidence type="ECO:0000256" key="1">
    <source>
        <dbReference type="ARBA" id="ARBA00023067"/>
    </source>
</evidence>
<dbReference type="SUPFAM" id="SSF47729">
    <property type="entry name" value="IHF-like DNA-binding proteins"/>
    <property type="match status" value="1"/>
</dbReference>
<dbReference type="GO" id="GO:0030527">
    <property type="term" value="F:structural constituent of chromatin"/>
    <property type="evidence" value="ECO:0007669"/>
    <property type="project" value="InterPro"/>
</dbReference>
<dbReference type="InterPro" id="IPR000119">
    <property type="entry name" value="Hist_DNA-bd"/>
</dbReference>
<evidence type="ECO:0000313" key="4">
    <source>
        <dbReference type="EMBL" id="RKX64844.1"/>
    </source>
</evidence>
<dbReference type="AlphaFoldDB" id="A0A660S599"/>
<accession>A0A660S599</accession>
<evidence type="ECO:0000256" key="3">
    <source>
        <dbReference type="RuleBase" id="RU003939"/>
    </source>
</evidence>
<reference evidence="4 5" key="1">
    <citation type="submission" date="2018-06" db="EMBL/GenBank/DDBJ databases">
        <title>Extensive metabolic versatility and redundancy in microbially diverse, dynamic hydrothermal sediments.</title>
        <authorList>
            <person name="Dombrowski N."/>
            <person name="Teske A."/>
            <person name="Baker B.J."/>
        </authorList>
    </citation>
    <scope>NUCLEOTIDE SEQUENCE [LARGE SCALE GENOMIC DNA]</scope>
    <source>
        <strain evidence="4">B35_G9</strain>
    </source>
</reference>
<dbReference type="Proteomes" id="UP000282321">
    <property type="component" value="Unassembled WGS sequence"/>
</dbReference>
<keyword evidence="2 4" id="KW-0238">DNA-binding</keyword>
<dbReference type="PRINTS" id="PR01727">
    <property type="entry name" value="DNABINDINGHU"/>
</dbReference>
<dbReference type="GO" id="GO:0030261">
    <property type="term" value="P:chromosome condensation"/>
    <property type="evidence" value="ECO:0007669"/>
    <property type="project" value="UniProtKB-KW"/>
</dbReference>
<dbReference type="SMART" id="SM00411">
    <property type="entry name" value="BHL"/>
    <property type="match status" value="1"/>
</dbReference>
<gene>
    <name evidence="4" type="ORF">DRP44_07575</name>
</gene>
<comment type="caution">
    <text evidence="4">The sequence shown here is derived from an EMBL/GenBank/DDBJ whole genome shotgun (WGS) entry which is preliminary data.</text>
</comment>
<dbReference type="PANTHER" id="PTHR33175">
    <property type="entry name" value="DNA-BINDING PROTEIN HU"/>
    <property type="match status" value="1"/>
</dbReference>
<dbReference type="Pfam" id="PF00216">
    <property type="entry name" value="Bac_DNA_binding"/>
    <property type="match status" value="1"/>
</dbReference>
<dbReference type="EMBL" id="QNBC01000128">
    <property type="protein sequence ID" value="RKX64844.1"/>
    <property type="molecule type" value="Genomic_DNA"/>
</dbReference>
<dbReference type="Gene3D" id="4.10.520.10">
    <property type="entry name" value="IHF-like DNA-binding proteins"/>
    <property type="match status" value="1"/>
</dbReference>
<name>A0A660S599_UNCT6</name>
<organism evidence="4 5">
    <name type="scientific">candidate division TA06 bacterium</name>
    <dbReference type="NCBI Taxonomy" id="2250710"/>
    <lineage>
        <taxon>Bacteria</taxon>
        <taxon>Bacteria division TA06</taxon>
    </lineage>
</organism>